<name>F8X537_9BACT</name>
<dbReference type="RefSeq" id="WP_006844713.1">
    <property type="nucleotide sequence ID" value="NZ_GL892014.1"/>
</dbReference>
<protein>
    <recommendedName>
        <fullName evidence="4">DUF4406 domain-containing protein</fullName>
    </recommendedName>
</protein>
<organism evidence="2 3">
    <name type="scientific">Dysgonomonas mossii DSM 22836</name>
    <dbReference type="NCBI Taxonomy" id="742767"/>
    <lineage>
        <taxon>Bacteria</taxon>
        <taxon>Pseudomonadati</taxon>
        <taxon>Bacteroidota</taxon>
        <taxon>Bacteroidia</taxon>
        <taxon>Bacteroidales</taxon>
        <taxon>Dysgonomonadaceae</taxon>
        <taxon>Dysgonomonas</taxon>
    </lineage>
</organism>
<dbReference type="Pfam" id="PF14359">
    <property type="entry name" value="DUF4406"/>
    <property type="match status" value="1"/>
</dbReference>
<evidence type="ECO:0000313" key="3">
    <source>
        <dbReference type="Proteomes" id="UP000006420"/>
    </source>
</evidence>
<dbReference type="EMBL" id="ADLW01000021">
    <property type="protein sequence ID" value="EGK04735.1"/>
    <property type="molecule type" value="Genomic_DNA"/>
</dbReference>
<dbReference type="Proteomes" id="UP000006420">
    <property type="component" value="Unassembled WGS sequence"/>
</dbReference>
<comment type="caution">
    <text evidence="2">The sequence shown here is derived from an EMBL/GenBank/DDBJ whole genome shotgun (WGS) entry which is preliminary data.</text>
</comment>
<keyword evidence="3" id="KW-1185">Reference proteome</keyword>
<dbReference type="Gene3D" id="3.40.50.10400">
    <property type="entry name" value="Hypothetical protein PA1492"/>
    <property type="match status" value="1"/>
</dbReference>
<dbReference type="InterPro" id="IPR025518">
    <property type="entry name" value="DUF4406"/>
</dbReference>
<evidence type="ECO:0000313" key="2">
    <source>
        <dbReference type="EMBL" id="EGK04735.1"/>
    </source>
</evidence>
<dbReference type="GeneID" id="78083972"/>
<dbReference type="AlphaFoldDB" id="F8X537"/>
<sequence length="95" mass="10767">MKVYISGPISGLPLETVYNNFTNAEVRLLEQGYEVVNPLNNGLPTNATWNEHMRADLKLLLDCDAIYMLNGWEYSKGASLEYDLAIDLGFKLIHF</sequence>
<dbReference type="HOGENOM" id="CLU_154463_1_0_10"/>
<reference evidence="2 3" key="1">
    <citation type="submission" date="2011-04" db="EMBL/GenBank/DDBJ databases">
        <title>The Genome Sequence of Dysgonomonas mossii DSM 22836.</title>
        <authorList>
            <consortium name="The Broad Institute Genome Sequencing Platform"/>
            <person name="Earl A."/>
            <person name="Ward D."/>
            <person name="Feldgarden M."/>
            <person name="Gevers D."/>
            <person name="Pudlo N."/>
            <person name="Martens E."/>
            <person name="Allen-Vercoe E."/>
            <person name="Young S.K."/>
            <person name="Zeng Q."/>
            <person name="Gargeya S."/>
            <person name="Fitzgerald M."/>
            <person name="Haas B."/>
            <person name="Abouelleil A."/>
            <person name="Alvarado L."/>
            <person name="Arachchi H.M."/>
            <person name="Berlin A."/>
            <person name="Brown A."/>
            <person name="Chapman S.B."/>
            <person name="Chen Z."/>
            <person name="Dunbar C."/>
            <person name="Freedman E."/>
            <person name="Gearin G."/>
            <person name="Gellesch M."/>
            <person name="Goldberg J."/>
            <person name="Griggs A."/>
            <person name="Gujja S."/>
            <person name="Heiman D."/>
            <person name="Howarth C."/>
            <person name="Larson L."/>
            <person name="Lui A."/>
            <person name="MacDonald P.J.P."/>
            <person name="Mehta T."/>
            <person name="Montmayeur A."/>
            <person name="Murphy C."/>
            <person name="Neiman D."/>
            <person name="Pearson M."/>
            <person name="Priest M."/>
            <person name="Roberts A."/>
            <person name="Saif S."/>
            <person name="Shea T."/>
            <person name="Shenoy N."/>
            <person name="Sisk P."/>
            <person name="Stolte C."/>
            <person name="Sykes S."/>
            <person name="Yandava C."/>
            <person name="Wortman J."/>
            <person name="Nusbaum C."/>
            <person name="Birren B."/>
        </authorList>
    </citation>
    <scope>NUCLEOTIDE SEQUENCE [LARGE SCALE GENOMIC DNA]</scope>
    <source>
        <strain evidence="2 3">DSM 22836</strain>
    </source>
</reference>
<dbReference type="eggNOG" id="COG3613">
    <property type="taxonomic scope" value="Bacteria"/>
</dbReference>
<accession>F8X537</accession>
<evidence type="ECO:0008006" key="4">
    <source>
        <dbReference type="Google" id="ProtNLM"/>
    </source>
</evidence>
<dbReference type="SUPFAM" id="SSF52309">
    <property type="entry name" value="N-(deoxy)ribosyltransferase-like"/>
    <property type="match status" value="1"/>
</dbReference>
<proteinExistence type="predicted"/>
<evidence type="ECO:0000313" key="1">
    <source>
        <dbReference type="EMBL" id="EGK04679.1"/>
    </source>
</evidence>
<dbReference type="EMBL" id="ADLW01000022">
    <property type="protein sequence ID" value="EGK04679.1"/>
    <property type="molecule type" value="Genomic_DNA"/>
</dbReference>
<gene>
    <name evidence="2" type="ORF">HMPREF9456_03346</name>
    <name evidence="1" type="ORF">HMPREF9456_03382</name>
</gene>
<dbReference type="STRING" id="742767.HMPREF9456_03346"/>